<evidence type="ECO:0000313" key="16">
    <source>
        <dbReference type="Proteomes" id="UP000224854"/>
    </source>
</evidence>
<dbReference type="FunFam" id="1.10.418.30:FF:000001">
    <property type="entry name" value="Probable kinetochore protein ndc80"/>
    <property type="match status" value="1"/>
</dbReference>
<name>A0A2C5ZSY2_9HYPO</name>
<keyword evidence="9 11" id="KW-0131">Cell cycle</keyword>
<comment type="function">
    <text evidence="1 11">Acts as a component of the essential kinetochore-associated NDC80 complex, which is required for chromosome segregation and spindle checkpoint activity.</text>
</comment>
<reference evidence="15 16" key="1">
    <citation type="submission" date="2017-06" db="EMBL/GenBank/DDBJ databases">
        <title>Ant-infecting Ophiocordyceps genomes reveal a high diversity of potential behavioral manipulation genes and a possible major role for enterotoxins.</title>
        <authorList>
            <person name="De Bekker C."/>
            <person name="Evans H.C."/>
            <person name="Brachmann A."/>
            <person name="Hughes D.P."/>
        </authorList>
    </citation>
    <scope>NUCLEOTIDE SEQUENCE [LARGE SCALE GENOMIC DNA]</scope>
    <source>
        <strain evidence="15 16">1348a</strain>
    </source>
</reference>
<keyword evidence="8 11" id="KW-0539">Nucleus</keyword>
<evidence type="ECO:0000256" key="11">
    <source>
        <dbReference type="RuleBase" id="RU368072"/>
    </source>
</evidence>
<evidence type="ECO:0000256" key="3">
    <source>
        <dbReference type="ARBA" id="ARBA00022454"/>
    </source>
</evidence>
<evidence type="ECO:0000256" key="1">
    <source>
        <dbReference type="ARBA" id="ARBA00002772"/>
    </source>
</evidence>
<dbReference type="GO" id="GO:0051315">
    <property type="term" value="P:attachment of mitotic spindle microtubules to kinetochore"/>
    <property type="evidence" value="ECO:0007669"/>
    <property type="project" value="UniProtKB-UniRule"/>
</dbReference>
<feature type="compositionally biased region" description="Low complexity" evidence="13">
    <location>
        <begin position="68"/>
        <end position="77"/>
    </location>
</feature>
<feature type="coiled-coil region" evidence="12">
    <location>
        <begin position="557"/>
        <end position="598"/>
    </location>
</feature>
<dbReference type="EMBL" id="NJEU01000035">
    <property type="protein sequence ID" value="PHH82940.1"/>
    <property type="molecule type" value="Genomic_DNA"/>
</dbReference>
<dbReference type="Gene3D" id="1.10.418.30">
    <property type="entry name" value="Ncd80 complex, Ncd80 subunit"/>
    <property type="match status" value="1"/>
</dbReference>
<evidence type="ECO:0000256" key="13">
    <source>
        <dbReference type="SAM" id="MobiDB-lite"/>
    </source>
</evidence>
<dbReference type="InterPro" id="IPR005550">
    <property type="entry name" value="Kinetochore_Ndc80"/>
</dbReference>
<keyword evidence="7 12" id="KW-0175">Coiled coil</keyword>
<feature type="coiled-coil region" evidence="12">
    <location>
        <begin position="254"/>
        <end position="399"/>
    </location>
</feature>
<keyword evidence="16" id="KW-1185">Reference proteome</keyword>
<keyword evidence="10 11" id="KW-0137">Centromere</keyword>
<dbReference type="Pfam" id="PF03801">
    <property type="entry name" value="Ndc80_HEC"/>
    <property type="match status" value="1"/>
</dbReference>
<organism evidence="15 16">
    <name type="scientific">Ophiocordyceps australis</name>
    <dbReference type="NCBI Taxonomy" id="1399860"/>
    <lineage>
        <taxon>Eukaryota</taxon>
        <taxon>Fungi</taxon>
        <taxon>Dikarya</taxon>
        <taxon>Ascomycota</taxon>
        <taxon>Pezizomycotina</taxon>
        <taxon>Sordariomycetes</taxon>
        <taxon>Hypocreomycetidae</taxon>
        <taxon>Hypocreales</taxon>
        <taxon>Ophiocordycipitaceae</taxon>
        <taxon>Ophiocordyceps</taxon>
    </lineage>
</organism>
<dbReference type="AlphaFoldDB" id="A0A2C5ZSY2"/>
<dbReference type="OrthoDB" id="7459479at2759"/>
<keyword evidence="5 11" id="KW-0498">Mitosis</keyword>
<evidence type="ECO:0000313" key="15">
    <source>
        <dbReference type="EMBL" id="PHH82940.1"/>
    </source>
</evidence>
<comment type="similarity">
    <text evidence="2 11">Belongs to the NDC80/HEC1 family.</text>
</comment>
<comment type="subcellular location">
    <subcellularLocation>
        <location evidence="11">Chromosome</location>
        <location evidence="11">Centromere</location>
        <location evidence="11">Kinetochore</location>
    </subcellularLocation>
    <subcellularLocation>
        <location evidence="11">Nucleus</location>
    </subcellularLocation>
</comment>
<evidence type="ECO:0000256" key="5">
    <source>
        <dbReference type="ARBA" id="ARBA00022776"/>
    </source>
</evidence>
<protein>
    <recommendedName>
        <fullName evidence="11">Kinetochore protein NDC80</fullName>
    </recommendedName>
</protein>
<dbReference type="InterPro" id="IPR038273">
    <property type="entry name" value="Ndc80_sf"/>
</dbReference>
<feature type="domain" description="Kinetochore protein Ndc80 CH" evidence="14">
    <location>
        <begin position="61"/>
        <end position="204"/>
    </location>
</feature>
<evidence type="ECO:0000256" key="4">
    <source>
        <dbReference type="ARBA" id="ARBA00022618"/>
    </source>
</evidence>
<evidence type="ECO:0000256" key="2">
    <source>
        <dbReference type="ARBA" id="ARBA00007050"/>
    </source>
</evidence>
<proteinExistence type="inferred from homology"/>
<keyword evidence="6 11" id="KW-0995">Kinetochore</keyword>
<dbReference type="Proteomes" id="UP000224854">
    <property type="component" value="Unassembled WGS sequence"/>
</dbReference>
<feature type="compositionally biased region" description="Polar residues" evidence="13">
    <location>
        <begin position="24"/>
        <end position="66"/>
    </location>
</feature>
<dbReference type="GO" id="GO:0031262">
    <property type="term" value="C:Ndc80 complex"/>
    <property type="evidence" value="ECO:0007669"/>
    <property type="project" value="UniProtKB-UniRule"/>
</dbReference>
<evidence type="ECO:0000256" key="7">
    <source>
        <dbReference type="ARBA" id="ARBA00023054"/>
    </source>
</evidence>
<dbReference type="GO" id="GO:0051301">
    <property type="term" value="P:cell division"/>
    <property type="evidence" value="ECO:0007669"/>
    <property type="project" value="UniProtKB-UniRule"/>
</dbReference>
<keyword evidence="3 11" id="KW-0158">Chromosome</keyword>
<keyword evidence="4 11" id="KW-0132">Cell division</keyword>
<sequence length="663" mass="76127">MTRPPTSFGPSMSGSRRSLAMSGSRRSQAMSGNSQADVGHSSASARASMTTDRRSSSCQPRQSTAGPSRRQSFFQSSLQPAGVPRDPRPLKDRSFQARIGKELVEYMACNGFEAQTGHVLSPDAMKSPTQKDFNYMFQWLFHRIDPNYKFIKNIEHEVPPILKWLKYPYERSITKSQLAAVGGPNWSTFLGLLHWLMLVAKMLDGYMSKRSTDDMSRFQIMYDYLRDAYKDWTSSDMGDKSDDEVLAPHIETMARRSEQLRSKRMEELRDLEEEKARLLEEMEDVKNLKNDESTIDKDNEEIEKILADHERYHNEARLCIDKYQNRIKKREQELVHLDQEIKEEEEKHKKLESEVAAHGISMEEVHRMIDERERVKEELKSATTRLGDAKKNVDEEKLKIRSMLGELKQTVKTYNSLAYRIGIVPATACNAKGGDYELKLVVNDGSDFTSPNLQSSGSGALKSTEELQTNGMAGNQPGHIVNLDLRGHVLPYLRELQNEISERCNAAEERTMKDDERLEAIKKATVYQADELEALDEKIREAEYKHGLLAEANKTRRQETKAELDKMAQTVTRLELKLNNLKNDEQHLEDEEMAKTAEFEQLQIEQQERQGLSAKMRRTLDIVVDTKIEIQHDLEQFEKLVNDELAALEQAEQGDCEQGPRRE</sequence>
<comment type="subunit">
    <text evidence="11">Component of the NDC80 complex.</text>
</comment>
<dbReference type="GO" id="GO:0005634">
    <property type="term" value="C:nucleus"/>
    <property type="evidence" value="ECO:0007669"/>
    <property type="project" value="UniProtKB-SubCell"/>
</dbReference>
<accession>A0A2C5ZSY2</accession>
<evidence type="ECO:0000256" key="9">
    <source>
        <dbReference type="ARBA" id="ARBA00023306"/>
    </source>
</evidence>
<dbReference type="PANTHER" id="PTHR10643:SF2">
    <property type="entry name" value="KINETOCHORE PROTEIN NDC80 HOMOLOG"/>
    <property type="match status" value="1"/>
</dbReference>
<gene>
    <name evidence="15" type="ORF">CDD82_4263</name>
</gene>
<dbReference type="PANTHER" id="PTHR10643">
    <property type="entry name" value="KINETOCHORE PROTEIN NDC80"/>
    <property type="match status" value="1"/>
</dbReference>
<comment type="caution">
    <text evidence="15">The sequence shown here is derived from an EMBL/GenBank/DDBJ whole genome shotgun (WGS) entry which is preliminary data.</text>
</comment>
<feature type="compositionally biased region" description="Polar residues" evidence="13">
    <location>
        <begin position="1"/>
        <end position="16"/>
    </location>
</feature>
<evidence type="ECO:0000256" key="8">
    <source>
        <dbReference type="ARBA" id="ARBA00023242"/>
    </source>
</evidence>
<feature type="region of interest" description="Disordered" evidence="13">
    <location>
        <begin position="1"/>
        <end position="92"/>
    </location>
</feature>
<evidence type="ECO:0000256" key="10">
    <source>
        <dbReference type="ARBA" id="ARBA00023328"/>
    </source>
</evidence>
<evidence type="ECO:0000256" key="12">
    <source>
        <dbReference type="SAM" id="Coils"/>
    </source>
</evidence>
<dbReference type="InterPro" id="IPR055260">
    <property type="entry name" value="Ndc80_CH"/>
</dbReference>
<evidence type="ECO:0000259" key="14">
    <source>
        <dbReference type="Pfam" id="PF03801"/>
    </source>
</evidence>
<evidence type="ECO:0000256" key="6">
    <source>
        <dbReference type="ARBA" id="ARBA00022838"/>
    </source>
</evidence>